<dbReference type="PANTHER" id="PTHR36435">
    <property type="entry name" value="SLR1288 PROTEIN"/>
    <property type="match status" value="1"/>
</dbReference>
<keyword evidence="2" id="KW-0472">Membrane</keyword>
<feature type="transmembrane region" description="Helical" evidence="2">
    <location>
        <begin position="7"/>
        <end position="32"/>
    </location>
</feature>
<keyword evidence="2" id="KW-0812">Transmembrane</keyword>
<accession>A0A0F4LR87</accession>
<sequence>MKRFFNFLGNIVTIIVTLFIYSLIQLLYFYPFKLQRKYHLDSKLFIAITILFTIIGILIVYGMYRRQLKNENDWGFNRKPHWDWHRLLLSFIGAILLVMVNIAVQAALGLSTKTTSANQSALDTLARQAGDFYKPMIVLIAPIFEETIFRGMVFNTFFAKETPLNRWVGIVFSGFLFAVLHDSGFTKYIFVYWALGCVLAWIYTQTKDLRYSIIAHMLYNSLGFL</sequence>
<comment type="caution">
    <text evidence="4">The sequence shown here is derived from an EMBL/GenBank/DDBJ whole genome shotgun (WGS) entry which is preliminary data.</text>
</comment>
<keyword evidence="2" id="KW-1133">Transmembrane helix</keyword>
<dbReference type="Proteomes" id="UP000033682">
    <property type="component" value="Unassembled WGS sequence"/>
</dbReference>
<evidence type="ECO:0000256" key="2">
    <source>
        <dbReference type="SAM" id="Phobius"/>
    </source>
</evidence>
<dbReference type="STRING" id="303541.JF72_14060"/>
<feature type="transmembrane region" description="Helical" evidence="2">
    <location>
        <begin position="187"/>
        <end position="204"/>
    </location>
</feature>
<dbReference type="InterPro" id="IPR052710">
    <property type="entry name" value="CAAX_protease"/>
</dbReference>
<comment type="similarity">
    <text evidence="1">Belongs to the UPF0177 family.</text>
</comment>
<dbReference type="GO" id="GO:0004175">
    <property type="term" value="F:endopeptidase activity"/>
    <property type="evidence" value="ECO:0007669"/>
    <property type="project" value="UniProtKB-ARBA"/>
</dbReference>
<dbReference type="InterPro" id="IPR003675">
    <property type="entry name" value="Rce1/LyrA-like_dom"/>
</dbReference>
<dbReference type="RefSeq" id="WP_046308040.1">
    <property type="nucleotide sequence ID" value="NZ_KQ034000.1"/>
</dbReference>
<feature type="transmembrane region" description="Helical" evidence="2">
    <location>
        <begin position="44"/>
        <end position="64"/>
    </location>
</feature>
<dbReference type="Pfam" id="PF02517">
    <property type="entry name" value="Rce1-like"/>
    <property type="match status" value="1"/>
</dbReference>
<evidence type="ECO:0000313" key="4">
    <source>
        <dbReference type="EMBL" id="KJY60096.1"/>
    </source>
</evidence>
<proteinExistence type="inferred from homology"/>
<feature type="transmembrane region" description="Helical" evidence="2">
    <location>
        <begin position="87"/>
        <end position="112"/>
    </location>
</feature>
<protein>
    <recommendedName>
        <fullName evidence="3">CAAX prenyl protease 2/Lysostaphin resistance protein A-like domain-containing protein</fullName>
    </recommendedName>
</protein>
<dbReference type="GO" id="GO:0080120">
    <property type="term" value="P:CAAX-box protein maturation"/>
    <property type="evidence" value="ECO:0007669"/>
    <property type="project" value="UniProtKB-ARBA"/>
</dbReference>
<dbReference type="AlphaFoldDB" id="A0A0F4LR87"/>
<dbReference type="PATRIC" id="fig|303541.3.peg.1578"/>
<dbReference type="PANTHER" id="PTHR36435:SF1">
    <property type="entry name" value="CAAX AMINO TERMINAL PROTEASE FAMILY PROTEIN"/>
    <property type="match status" value="1"/>
</dbReference>
<keyword evidence="5" id="KW-1185">Reference proteome</keyword>
<dbReference type="HOGENOM" id="CLU_079560_5_0_9"/>
<organism evidence="4 5">
    <name type="scientific">Lactobacillus apis</name>
    <dbReference type="NCBI Taxonomy" id="303541"/>
    <lineage>
        <taxon>Bacteria</taxon>
        <taxon>Bacillati</taxon>
        <taxon>Bacillota</taxon>
        <taxon>Bacilli</taxon>
        <taxon>Lactobacillales</taxon>
        <taxon>Lactobacillaceae</taxon>
        <taxon>Lactobacillus</taxon>
    </lineage>
</organism>
<name>A0A0F4LR87_9LACO</name>
<reference evidence="4 5" key="1">
    <citation type="submission" date="2015-01" db="EMBL/GenBank/DDBJ databases">
        <title>Comparative genomics of the lactic acid bacteria isolated from the honey bee gut.</title>
        <authorList>
            <person name="Ellegaard K.M."/>
            <person name="Tamarit D."/>
            <person name="Javelind E."/>
            <person name="Olofsson T."/>
            <person name="Andersson S.G."/>
            <person name="Vasquez A."/>
        </authorList>
    </citation>
    <scope>NUCLEOTIDE SEQUENCE [LARGE SCALE GENOMIC DNA]</scope>
    <source>
        <strain evidence="4 5">Hma11</strain>
    </source>
</reference>
<evidence type="ECO:0000259" key="3">
    <source>
        <dbReference type="Pfam" id="PF02517"/>
    </source>
</evidence>
<evidence type="ECO:0000313" key="5">
    <source>
        <dbReference type="Proteomes" id="UP000033682"/>
    </source>
</evidence>
<feature type="domain" description="CAAX prenyl protease 2/Lysostaphin resistance protein A-like" evidence="3">
    <location>
        <begin position="136"/>
        <end position="221"/>
    </location>
</feature>
<feature type="transmembrane region" description="Helical" evidence="2">
    <location>
        <begin position="164"/>
        <end position="181"/>
    </location>
</feature>
<evidence type="ECO:0000256" key="1">
    <source>
        <dbReference type="ARBA" id="ARBA00009067"/>
    </source>
</evidence>
<dbReference type="EMBL" id="JXLG01000010">
    <property type="protein sequence ID" value="KJY60096.1"/>
    <property type="molecule type" value="Genomic_DNA"/>
</dbReference>
<gene>
    <name evidence="4" type="ORF">JF72_14060</name>
</gene>